<gene>
    <name evidence="1" type="ORF">A2372_04210</name>
</gene>
<proteinExistence type="predicted"/>
<evidence type="ECO:0000313" key="2">
    <source>
        <dbReference type="Proteomes" id="UP000176422"/>
    </source>
</evidence>
<dbReference type="EMBL" id="MGIT01000004">
    <property type="protein sequence ID" value="OGM92617.1"/>
    <property type="molecule type" value="Genomic_DNA"/>
</dbReference>
<evidence type="ECO:0000313" key="1">
    <source>
        <dbReference type="EMBL" id="OGM92617.1"/>
    </source>
</evidence>
<reference evidence="1 2" key="1">
    <citation type="journal article" date="2016" name="Nat. Commun.">
        <title>Thousands of microbial genomes shed light on interconnected biogeochemical processes in an aquifer system.</title>
        <authorList>
            <person name="Anantharaman K."/>
            <person name="Brown C.T."/>
            <person name="Hug L.A."/>
            <person name="Sharon I."/>
            <person name="Castelle C.J."/>
            <person name="Probst A.J."/>
            <person name="Thomas B.C."/>
            <person name="Singh A."/>
            <person name="Wilkins M.J."/>
            <person name="Karaoz U."/>
            <person name="Brodie E.L."/>
            <person name="Williams K.H."/>
            <person name="Hubbard S.S."/>
            <person name="Banfield J.F."/>
        </authorList>
    </citation>
    <scope>NUCLEOTIDE SEQUENCE [LARGE SCALE GENOMIC DNA]</scope>
</reference>
<accession>A0A1F8DVH8</accession>
<dbReference type="AlphaFoldDB" id="A0A1F8DVH8"/>
<comment type="caution">
    <text evidence="1">The sequence shown here is derived from an EMBL/GenBank/DDBJ whole genome shotgun (WGS) entry which is preliminary data.</text>
</comment>
<protein>
    <submittedName>
        <fullName evidence="1">Uncharacterized protein</fullName>
    </submittedName>
</protein>
<organism evidence="1 2">
    <name type="scientific">Candidatus Wolfebacteria bacterium RIFOXYB1_FULL_54_12</name>
    <dbReference type="NCBI Taxonomy" id="1802559"/>
    <lineage>
        <taxon>Bacteria</taxon>
        <taxon>Candidatus Wolfeibacteriota</taxon>
    </lineage>
</organism>
<name>A0A1F8DVH8_9BACT</name>
<sequence>MTYDDSDKFSSYQHGEGHTGIGQPIKFTCPIGGSAQVAEFVRTHVRTIEESATKRVLIGHGIYGSYSRYDIVQHRYHGVGNHGNGGAYLEVLEIRSSPEGHWGVVTHRYTEKEGSVFIEWETLGAALSAFAEVGYGTAEKHEAHPGFKRWVLCGKLTPWFYAIGNEELVGDFAFPRGMQDDPVYRLGKKFVVFDKEEPPHIKTCMGARFFSKQRSINPRSCGGDDKPYCYRHVYWDDGSVWCEGVSMCKPPRPLEEGELWIAEAMDRFRELLAGKTAKVQVDLGDGNKFVGKFVKEDRVTPTAEGIYLIRVKIKGEDEAREGLVGFNPTTEDPDVVKYITRQFTAQGKEIEHIEIKERKRNRKGKKWAGVFPPL</sequence>
<dbReference type="Proteomes" id="UP000176422">
    <property type="component" value="Unassembled WGS sequence"/>
</dbReference>